<evidence type="ECO:0000256" key="3">
    <source>
        <dbReference type="ARBA" id="ARBA00022722"/>
    </source>
</evidence>
<dbReference type="AlphaFoldDB" id="A0A955E1X6"/>
<evidence type="ECO:0000256" key="2">
    <source>
        <dbReference type="ARBA" id="ARBA00019841"/>
    </source>
</evidence>
<dbReference type="InterPro" id="IPR041122">
    <property type="entry name" value="RecJ_OB"/>
</dbReference>
<evidence type="ECO:0000259" key="6">
    <source>
        <dbReference type="Pfam" id="PF01368"/>
    </source>
</evidence>
<evidence type="ECO:0000313" key="10">
    <source>
        <dbReference type="Proteomes" id="UP000714817"/>
    </source>
</evidence>
<accession>A0A955E1X6</accession>
<dbReference type="Proteomes" id="UP000714817">
    <property type="component" value="Unassembled WGS sequence"/>
</dbReference>
<evidence type="ECO:0000256" key="4">
    <source>
        <dbReference type="ARBA" id="ARBA00022801"/>
    </source>
</evidence>
<reference evidence="9" key="1">
    <citation type="submission" date="2020-04" db="EMBL/GenBank/DDBJ databases">
        <authorList>
            <person name="Zhang T."/>
        </authorList>
    </citation>
    <scope>NUCLEOTIDE SEQUENCE</scope>
    <source>
        <strain evidence="9">HKST-UBA80</strain>
    </source>
</reference>
<evidence type="ECO:0000256" key="5">
    <source>
        <dbReference type="ARBA" id="ARBA00022839"/>
    </source>
</evidence>
<sequence>MKRWQIALEQRSDDIIKDLLKIRDIGEDLVESFLNPPKLQEYIRNFDRNFIESLRNAKKAILEAADANVPIIIHGDYDADGVCATALMHNVLKKELGYSSVYTFIPNRFEHGYGLSENSVAAVLGMLIKNGYSPDTKFVLITVDSGITAFNETAQLKKAGHTVIITDHHQKPQNLPEADVIVWNDQLVGASIAWVLGLVLGSKNTSNLALASIATVTDLQPLIGFNRRLVLDGLHVISANCPLGIKKLLEVSGRDSKDIDTYALGWVLGPRLNAGGRLNDAAQALELLTTDDSLAAGEIAGMLADVNKERQDMTFEMYDLASLNFDEASMPKIIVSDDERYHEGIIGLVASKLVQKYHRPSIVISTDGDVAKGSVRSVKGINIIEILRNFEDLFLSLGGHPMAAGFSIKTENISLLRQKLAEYTEEHILDSQLVPSLEIDLELMPEEISLSTNSLLQRLKPFGIGNPEPIFLTKNLVVVSINSFGREQAHISLQLATDDIKIKAKMFNGVEHDIMKRLALGDKIDIVFRMSENFYNGSTYLEVVIVDFRYSV</sequence>
<dbReference type="PANTHER" id="PTHR30255:SF2">
    <property type="entry name" value="SINGLE-STRANDED-DNA-SPECIFIC EXONUCLEASE RECJ"/>
    <property type="match status" value="1"/>
</dbReference>
<gene>
    <name evidence="9" type="primary">recJ</name>
    <name evidence="9" type="ORF">KDA10_01535</name>
</gene>
<evidence type="ECO:0000259" key="8">
    <source>
        <dbReference type="Pfam" id="PF17768"/>
    </source>
</evidence>
<feature type="domain" description="DHHA1" evidence="7">
    <location>
        <begin position="332"/>
        <end position="425"/>
    </location>
</feature>
<keyword evidence="3" id="KW-0540">Nuclease</keyword>
<proteinExistence type="inferred from homology"/>
<dbReference type="InterPro" id="IPR003156">
    <property type="entry name" value="DHHA1_dom"/>
</dbReference>
<dbReference type="EMBL" id="JAGQNY010000005">
    <property type="protein sequence ID" value="MCA9302033.1"/>
    <property type="molecule type" value="Genomic_DNA"/>
</dbReference>
<dbReference type="NCBIfam" id="TIGR00644">
    <property type="entry name" value="recJ"/>
    <property type="match status" value="1"/>
</dbReference>
<organism evidence="9 10">
    <name type="scientific">candidate division WWE3 bacterium</name>
    <dbReference type="NCBI Taxonomy" id="2053526"/>
    <lineage>
        <taxon>Bacteria</taxon>
        <taxon>Katanobacteria</taxon>
    </lineage>
</organism>
<dbReference type="GO" id="GO:0003676">
    <property type="term" value="F:nucleic acid binding"/>
    <property type="evidence" value="ECO:0007669"/>
    <property type="project" value="InterPro"/>
</dbReference>
<comment type="similarity">
    <text evidence="1">Belongs to the RecJ family.</text>
</comment>
<evidence type="ECO:0000259" key="7">
    <source>
        <dbReference type="Pfam" id="PF02272"/>
    </source>
</evidence>
<dbReference type="Pfam" id="PF01368">
    <property type="entry name" value="DHH"/>
    <property type="match status" value="1"/>
</dbReference>
<evidence type="ECO:0000256" key="1">
    <source>
        <dbReference type="ARBA" id="ARBA00005915"/>
    </source>
</evidence>
<reference evidence="9" key="2">
    <citation type="journal article" date="2021" name="Microbiome">
        <title>Successional dynamics and alternative stable states in a saline activated sludge microbial community over 9 years.</title>
        <authorList>
            <person name="Wang Y."/>
            <person name="Ye J."/>
            <person name="Ju F."/>
            <person name="Liu L."/>
            <person name="Boyd J.A."/>
            <person name="Deng Y."/>
            <person name="Parks D.H."/>
            <person name="Jiang X."/>
            <person name="Yin X."/>
            <person name="Woodcroft B.J."/>
            <person name="Tyson G.W."/>
            <person name="Hugenholtz P."/>
            <person name="Polz M.F."/>
            <person name="Zhang T."/>
        </authorList>
    </citation>
    <scope>NUCLEOTIDE SEQUENCE</scope>
    <source>
        <strain evidence="9">HKST-UBA80</strain>
    </source>
</reference>
<keyword evidence="5 9" id="KW-0269">Exonuclease</keyword>
<dbReference type="Pfam" id="PF17768">
    <property type="entry name" value="RecJ_OB"/>
    <property type="match status" value="1"/>
</dbReference>
<feature type="domain" description="RecJ OB" evidence="8">
    <location>
        <begin position="439"/>
        <end position="547"/>
    </location>
</feature>
<dbReference type="SUPFAM" id="SSF64182">
    <property type="entry name" value="DHH phosphoesterases"/>
    <property type="match status" value="1"/>
</dbReference>
<dbReference type="Pfam" id="PF02272">
    <property type="entry name" value="DHHA1"/>
    <property type="match status" value="1"/>
</dbReference>
<protein>
    <recommendedName>
        <fullName evidence="2">Single-stranded-DNA-specific exonuclease RecJ</fullName>
    </recommendedName>
</protein>
<dbReference type="InterPro" id="IPR051673">
    <property type="entry name" value="SSDNA_exonuclease_RecJ"/>
</dbReference>
<name>A0A955E1X6_UNCKA</name>
<dbReference type="PANTHER" id="PTHR30255">
    <property type="entry name" value="SINGLE-STRANDED-DNA-SPECIFIC EXONUCLEASE RECJ"/>
    <property type="match status" value="1"/>
</dbReference>
<dbReference type="GO" id="GO:0006310">
    <property type="term" value="P:DNA recombination"/>
    <property type="evidence" value="ECO:0007669"/>
    <property type="project" value="InterPro"/>
</dbReference>
<dbReference type="InterPro" id="IPR038763">
    <property type="entry name" value="DHH_sf"/>
</dbReference>
<dbReference type="Gene3D" id="3.10.310.30">
    <property type="match status" value="1"/>
</dbReference>
<keyword evidence="4" id="KW-0378">Hydrolase</keyword>
<dbReference type="GO" id="GO:0008409">
    <property type="term" value="F:5'-3' exonuclease activity"/>
    <property type="evidence" value="ECO:0007669"/>
    <property type="project" value="InterPro"/>
</dbReference>
<comment type="caution">
    <text evidence="9">The sequence shown here is derived from an EMBL/GenBank/DDBJ whole genome shotgun (WGS) entry which is preliminary data.</text>
</comment>
<feature type="domain" description="DDH" evidence="6">
    <location>
        <begin position="71"/>
        <end position="200"/>
    </location>
</feature>
<dbReference type="GO" id="GO:0006281">
    <property type="term" value="P:DNA repair"/>
    <property type="evidence" value="ECO:0007669"/>
    <property type="project" value="InterPro"/>
</dbReference>
<dbReference type="InterPro" id="IPR004610">
    <property type="entry name" value="RecJ"/>
</dbReference>
<dbReference type="InterPro" id="IPR001667">
    <property type="entry name" value="DDH_dom"/>
</dbReference>
<dbReference type="Gene3D" id="3.90.1640.30">
    <property type="match status" value="1"/>
</dbReference>
<evidence type="ECO:0000313" key="9">
    <source>
        <dbReference type="EMBL" id="MCA9302033.1"/>
    </source>
</evidence>